<gene>
    <name evidence="6" type="primary">rluC</name>
    <name evidence="6" type="ORF">MYB_00510</name>
</gene>
<proteinExistence type="predicted"/>
<evidence type="ECO:0000256" key="4">
    <source>
        <dbReference type="PROSITE-ProRule" id="PRU00182"/>
    </source>
</evidence>
<evidence type="ECO:0000256" key="2">
    <source>
        <dbReference type="ARBA" id="ARBA00031870"/>
    </source>
</evidence>
<dbReference type="PATRIC" id="fig|743966.3.peg.100"/>
<accession>W5UZZ4</accession>
<dbReference type="GO" id="GO:0140098">
    <property type="term" value="F:catalytic activity, acting on RNA"/>
    <property type="evidence" value="ECO:0007669"/>
    <property type="project" value="UniProtKB-ARBA"/>
</dbReference>
<dbReference type="Proteomes" id="UP000019229">
    <property type="component" value="Chromosome"/>
</dbReference>
<dbReference type="InterPro" id="IPR020103">
    <property type="entry name" value="PsdUridine_synth_cat_dom_sf"/>
</dbReference>
<dbReference type="GO" id="GO:0006396">
    <property type="term" value="P:RNA processing"/>
    <property type="evidence" value="ECO:0007669"/>
    <property type="project" value="UniProtKB-ARBA"/>
</dbReference>
<dbReference type="OrthoDB" id="9807829at2"/>
<evidence type="ECO:0000256" key="1">
    <source>
        <dbReference type="ARBA" id="ARBA00000073"/>
    </source>
</evidence>
<dbReference type="InterPro" id="IPR050188">
    <property type="entry name" value="RluA_PseudoU_synthase"/>
</dbReference>
<dbReference type="STRING" id="743966.MYB_00510"/>
<dbReference type="Gene3D" id="3.30.2350.10">
    <property type="entry name" value="Pseudouridine synthase"/>
    <property type="match status" value="1"/>
</dbReference>
<keyword evidence="4" id="KW-0694">RNA-binding</keyword>
<organism evidence="6 7">
    <name type="scientific">Mesomycoplasma bovoculi M165/69</name>
    <dbReference type="NCBI Taxonomy" id="743966"/>
    <lineage>
        <taxon>Bacteria</taxon>
        <taxon>Bacillati</taxon>
        <taxon>Mycoplasmatota</taxon>
        <taxon>Mycoplasmoidales</taxon>
        <taxon>Metamycoplasmataceae</taxon>
        <taxon>Mesomycoplasma</taxon>
    </lineage>
</organism>
<evidence type="ECO:0000313" key="7">
    <source>
        <dbReference type="Proteomes" id="UP000019229"/>
    </source>
</evidence>
<dbReference type="AlphaFoldDB" id="W5UZZ4"/>
<evidence type="ECO:0000313" key="6">
    <source>
        <dbReference type="EMBL" id="AHH45113.1"/>
    </source>
</evidence>
<dbReference type="GO" id="GO:0001522">
    <property type="term" value="P:pseudouridine synthesis"/>
    <property type="evidence" value="ECO:0007669"/>
    <property type="project" value="InterPro"/>
</dbReference>
<sequence>MFCIEVNLDQQGRSLLKFVSKILTNQSYNQIEKLFRLKKIKVNGQVGKKTQLVNEKDKICFFITQEQLTTKQKTITKNTKPNFKLIYEDENILVVSKKHNTVMHSHNLSLDSMVATYLKVDNNSLFLPTHIGRLDKLTSGIVLYAKNYQSAQELYKKQHFFVKQYTFKSDINLGNQKEINVWIAKNDAKQKMEVVKQNSEKSTLATTLLFNENKNKIAQLKTGKKHQIRLTLAHLGFPIHGDSKYGGKPATRLFLHSFFLKLINLENKLSYLNNKEFIDKPTWWS</sequence>
<name>W5UZZ4_9BACT</name>
<dbReference type="CDD" id="cd00165">
    <property type="entry name" value="S4"/>
    <property type="match status" value="1"/>
</dbReference>
<feature type="domain" description="Pseudouridine synthase RsuA/RluA-like" evidence="5">
    <location>
        <begin position="91"/>
        <end position="234"/>
    </location>
</feature>
<dbReference type="EMBL" id="CP007154">
    <property type="protein sequence ID" value="AHH45113.1"/>
    <property type="molecule type" value="Genomic_DNA"/>
</dbReference>
<protein>
    <recommendedName>
        <fullName evidence="2">RNA pseudouridylate synthase</fullName>
    </recommendedName>
    <alternativeName>
        <fullName evidence="3">RNA-uridine isomerase</fullName>
    </alternativeName>
</protein>
<reference evidence="6 7" key="1">
    <citation type="journal article" date="2014" name="Genome Announc.">
        <title>Complete Genome Sequence of Mycoplasma bovoculi Strain M165/69T (ATCC 29104).</title>
        <authorList>
            <person name="Calcutt M.J."/>
            <person name="Foecking M.F."/>
        </authorList>
    </citation>
    <scope>NUCLEOTIDE SEQUENCE [LARGE SCALE GENOMIC DNA]</scope>
    <source>
        <strain evidence="6">M165/69</strain>
    </source>
</reference>
<dbReference type="HOGENOM" id="CLU_016902_1_0_14"/>
<dbReference type="Pfam" id="PF00849">
    <property type="entry name" value="PseudoU_synth_2"/>
    <property type="match status" value="1"/>
</dbReference>
<dbReference type="PANTHER" id="PTHR21600">
    <property type="entry name" value="MITOCHONDRIAL RNA PSEUDOURIDINE SYNTHASE"/>
    <property type="match status" value="1"/>
</dbReference>
<evidence type="ECO:0000256" key="3">
    <source>
        <dbReference type="ARBA" id="ARBA00033164"/>
    </source>
</evidence>
<dbReference type="RefSeq" id="WP_022934915.1">
    <property type="nucleotide sequence ID" value="NZ_CP007154.1"/>
</dbReference>
<dbReference type="SUPFAM" id="SSF55120">
    <property type="entry name" value="Pseudouridine synthase"/>
    <property type="match status" value="1"/>
</dbReference>
<keyword evidence="7" id="KW-1185">Reference proteome</keyword>
<dbReference type="GO" id="GO:0003723">
    <property type="term" value="F:RNA binding"/>
    <property type="evidence" value="ECO:0007669"/>
    <property type="project" value="UniProtKB-KW"/>
</dbReference>
<comment type="catalytic activity">
    <reaction evidence="1">
        <text>a uridine in RNA = a pseudouridine in RNA</text>
        <dbReference type="Rhea" id="RHEA:48348"/>
        <dbReference type="Rhea" id="RHEA-COMP:12068"/>
        <dbReference type="Rhea" id="RHEA-COMP:12069"/>
        <dbReference type="ChEBI" id="CHEBI:65314"/>
        <dbReference type="ChEBI" id="CHEBI:65315"/>
    </reaction>
</comment>
<dbReference type="CDD" id="cd02869">
    <property type="entry name" value="PseudoU_synth_RluA_like"/>
    <property type="match status" value="1"/>
</dbReference>
<dbReference type="GO" id="GO:0009982">
    <property type="term" value="F:pseudouridine synthase activity"/>
    <property type="evidence" value="ECO:0007669"/>
    <property type="project" value="InterPro"/>
</dbReference>
<dbReference type="eggNOG" id="COG0564">
    <property type="taxonomic scope" value="Bacteria"/>
</dbReference>
<dbReference type="KEGG" id="mbc:MYB_00510"/>
<dbReference type="InterPro" id="IPR006145">
    <property type="entry name" value="PsdUridine_synth_RsuA/RluA"/>
</dbReference>
<evidence type="ECO:0000259" key="5">
    <source>
        <dbReference type="Pfam" id="PF00849"/>
    </source>
</evidence>
<dbReference type="PROSITE" id="PS50889">
    <property type="entry name" value="S4"/>
    <property type="match status" value="1"/>
</dbReference>